<name>M4EMS1_BRACM</name>
<reference evidence="1 2" key="2">
    <citation type="journal article" date="2018" name="Hortic Res">
        <title>Improved Brassica rapa reference genome by single-molecule sequencing and chromosome conformation capture technologies.</title>
        <authorList>
            <person name="Zhang L."/>
            <person name="Cai X."/>
            <person name="Wu J."/>
            <person name="Liu M."/>
            <person name="Grob S."/>
            <person name="Cheng F."/>
            <person name="Liang J."/>
            <person name="Cai C."/>
            <person name="Liu Z."/>
            <person name="Liu B."/>
            <person name="Wang F."/>
            <person name="Li S."/>
            <person name="Liu F."/>
            <person name="Li X."/>
            <person name="Cheng L."/>
            <person name="Yang W."/>
            <person name="Li M.H."/>
            <person name="Grossniklaus U."/>
            <person name="Zheng H."/>
            <person name="Wang X."/>
        </authorList>
    </citation>
    <scope>NUCLEOTIDE SEQUENCE [LARGE SCALE GENOMIC DNA]</scope>
    <source>
        <strain evidence="1 2">cv. Chiifu-401-42</strain>
    </source>
</reference>
<dbReference type="InParanoid" id="M4EMS1"/>
<dbReference type="Gramene" id="Bra030091.1">
    <property type="protein sequence ID" value="Bra030091.1-P"/>
    <property type="gene ID" value="Bra030091"/>
</dbReference>
<proteinExistence type="predicted"/>
<sequence>MISGDCSEEYFVETIGDDFGEDDIGEDKTEISFSSWWSLKLRLRSPRGSYSGLNAPSQPLASSSRLSSLSGASGFAGSSPSNQTEIKAELIRANIFVVCCDSLGFVSSTSSSSGAPECVPDAPSMPAWSHFGECSIELAFRLFSCFLISSPEQEALRIGSLACCLLSFNVY</sequence>
<dbReference type="EnsemblPlants" id="Bra030091.1">
    <property type="protein sequence ID" value="Bra030091.1-P"/>
    <property type="gene ID" value="Bra030091"/>
</dbReference>
<protein>
    <submittedName>
        <fullName evidence="1">Uncharacterized protein</fullName>
    </submittedName>
</protein>
<accession>M4EMS1</accession>
<reference evidence="1 2" key="1">
    <citation type="journal article" date="2011" name="Nat. Genet.">
        <title>The genome of the mesopolyploid crop species Brassica rapa.</title>
        <authorList>
            <consortium name="Brassica rapa Genome Sequencing Project Consortium"/>
            <person name="Wang X."/>
            <person name="Wang H."/>
            <person name="Wang J."/>
            <person name="Sun R."/>
            <person name="Wu J."/>
            <person name="Liu S."/>
            <person name="Bai Y."/>
            <person name="Mun J.H."/>
            <person name="Bancroft I."/>
            <person name="Cheng F."/>
            <person name="Huang S."/>
            <person name="Li X."/>
            <person name="Hua W."/>
            <person name="Wang J."/>
            <person name="Wang X."/>
            <person name="Freeling M."/>
            <person name="Pires J.C."/>
            <person name="Paterson A.H."/>
            <person name="Chalhoub B."/>
            <person name="Wang B."/>
            <person name="Hayward A."/>
            <person name="Sharpe A.G."/>
            <person name="Park B.S."/>
            <person name="Weisshaar B."/>
            <person name="Liu B."/>
            <person name="Li B."/>
            <person name="Liu B."/>
            <person name="Tong C."/>
            <person name="Song C."/>
            <person name="Duran C."/>
            <person name="Peng C."/>
            <person name="Geng C."/>
            <person name="Koh C."/>
            <person name="Lin C."/>
            <person name="Edwards D."/>
            <person name="Mu D."/>
            <person name="Shen D."/>
            <person name="Soumpourou E."/>
            <person name="Li F."/>
            <person name="Fraser F."/>
            <person name="Conant G."/>
            <person name="Lassalle G."/>
            <person name="King G.J."/>
            <person name="Bonnema G."/>
            <person name="Tang H."/>
            <person name="Wang H."/>
            <person name="Belcram H."/>
            <person name="Zhou H."/>
            <person name="Hirakawa H."/>
            <person name="Abe H."/>
            <person name="Guo H."/>
            <person name="Wang H."/>
            <person name="Jin H."/>
            <person name="Parkin I.A."/>
            <person name="Batley J."/>
            <person name="Kim J.S."/>
            <person name="Just J."/>
            <person name="Li J."/>
            <person name="Xu J."/>
            <person name="Deng J."/>
            <person name="Kim J.A."/>
            <person name="Li J."/>
            <person name="Yu J."/>
            <person name="Meng J."/>
            <person name="Wang J."/>
            <person name="Min J."/>
            <person name="Poulain J."/>
            <person name="Wang J."/>
            <person name="Hatakeyama K."/>
            <person name="Wu K."/>
            <person name="Wang L."/>
            <person name="Fang L."/>
            <person name="Trick M."/>
            <person name="Links M.G."/>
            <person name="Zhao M."/>
            <person name="Jin M."/>
            <person name="Ramchiary N."/>
            <person name="Drou N."/>
            <person name="Berkman P.J."/>
            <person name="Cai Q."/>
            <person name="Huang Q."/>
            <person name="Li R."/>
            <person name="Tabata S."/>
            <person name="Cheng S."/>
            <person name="Zhang S."/>
            <person name="Zhang S."/>
            <person name="Huang S."/>
            <person name="Sato S."/>
            <person name="Sun S."/>
            <person name="Kwon S.J."/>
            <person name="Choi S.R."/>
            <person name="Lee T.H."/>
            <person name="Fan W."/>
            <person name="Zhao X."/>
            <person name="Tan X."/>
            <person name="Xu X."/>
            <person name="Wang Y."/>
            <person name="Qiu Y."/>
            <person name="Yin Y."/>
            <person name="Li Y."/>
            <person name="Du Y."/>
            <person name="Liao Y."/>
            <person name="Lim Y."/>
            <person name="Narusaka Y."/>
            <person name="Wang Y."/>
            <person name="Wang Z."/>
            <person name="Li Z."/>
            <person name="Wang Z."/>
            <person name="Xiong Z."/>
            <person name="Zhang Z."/>
        </authorList>
    </citation>
    <scope>NUCLEOTIDE SEQUENCE [LARGE SCALE GENOMIC DNA]</scope>
    <source>
        <strain evidence="1 2">cv. Chiifu-401-42</strain>
    </source>
</reference>
<organism evidence="1 2">
    <name type="scientific">Brassica campestris</name>
    <name type="common">Field mustard</name>
    <dbReference type="NCBI Taxonomy" id="3711"/>
    <lineage>
        <taxon>Eukaryota</taxon>
        <taxon>Viridiplantae</taxon>
        <taxon>Streptophyta</taxon>
        <taxon>Embryophyta</taxon>
        <taxon>Tracheophyta</taxon>
        <taxon>Spermatophyta</taxon>
        <taxon>Magnoliopsida</taxon>
        <taxon>eudicotyledons</taxon>
        <taxon>Gunneridae</taxon>
        <taxon>Pentapetalae</taxon>
        <taxon>rosids</taxon>
        <taxon>malvids</taxon>
        <taxon>Brassicales</taxon>
        <taxon>Brassicaceae</taxon>
        <taxon>Brassiceae</taxon>
        <taxon>Brassica</taxon>
    </lineage>
</organism>
<dbReference type="HOGENOM" id="CLU_1565077_0_0_1"/>
<evidence type="ECO:0000313" key="1">
    <source>
        <dbReference type="EnsemblPlants" id="Bra030091.1-P"/>
    </source>
</evidence>
<keyword evidence="2" id="KW-1185">Reference proteome</keyword>
<dbReference type="Proteomes" id="UP000011750">
    <property type="component" value="Chromosome A07"/>
</dbReference>
<dbReference type="AlphaFoldDB" id="M4EMS1"/>
<reference evidence="1" key="3">
    <citation type="submission" date="2023-03" db="UniProtKB">
        <authorList>
            <consortium name="EnsemblPlants"/>
        </authorList>
    </citation>
    <scope>IDENTIFICATION</scope>
    <source>
        <strain evidence="1">cv. Chiifu-401-42</strain>
    </source>
</reference>
<evidence type="ECO:0000313" key="2">
    <source>
        <dbReference type="Proteomes" id="UP000011750"/>
    </source>
</evidence>
<dbReference type="OMA" id="NIFVVCC"/>